<sequence length="543" mass="57277">MSGSDSGSSYLVMNSVDASSLRGWRVALAGGQELVMNSVEAAGLTSVTSETTVEPLDDTGGGGGVGDSVGTQITSDDDDDDVPSSPGSFGEDEGSMPIADDVTAQLAAAGGWAGPVGVAAAAAITSAKKRKRHHCFELNPSIRKRQKTRLLRKLKATIDEYSTRVGQQAVVVVATPSKSGGNDFKCFGAKPLEDVMKTLRQMLMTELENALAQQAPPPPQDDPSLHELPPLIIDGIPTPVEKMTQAQLRAFIPLMLKYSTGRGKPGWGKESTRPPWWPKDVPWANVRMDARSEDQKHKVSWTTALRQIVINCYKFHGRDDLLPVFTEEDDKSQIISQTNSVYSGQVVQTISNPDGTVSIVQVDPSNPVIQLPDGTTAHVQGIATIATQNGESLDGESGGSAGSVAIDLNPVSEGTLAHEGTILLTGEDGSQIPVNVSGSYPVSGMITVPLPVYQTVVANIQGQDGQPLQVVTPLVQVPKLEPGLEGGVEVSAGLNASLNASTIISSGQAQVQPLKIVKPRTLSSVSFKEDDDDDGSVDMVDKE</sequence>
<feature type="region of interest" description="Disordered" evidence="7">
    <location>
        <begin position="46"/>
        <end position="96"/>
    </location>
</feature>
<dbReference type="Pfam" id="PF10491">
    <property type="entry name" value="Nrf1_DNA-bind"/>
    <property type="match status" value="1"/>
</dbReference>
<evidence type="ECO:0000256" key="1">
    <source>
        <dbReference type="ARBA" id="ARBA00004123"/>
    </source>
</evidence>
<protein>
    <recommendedName>
        <fullName evidence="8">Nuclear respiratory factor 1 NLS/DNA-binding dimerisation domain-containing protein</fullName>
    </recommendedName>
</protein>
<comment type="subcellular location">
    <subcellularLocation>
        <location evidence="1">Nucleus</location>
    </subcellularLocation>
</comment>
<proteinExistence type="inferred from homology"/>
<reference evidence="9" key="1">
    <citation type="submission" date="2015-09" db="EMBL/GenBank/DDBJ databases">
        <title>Scylla olivacea transcriptome.</title>
        <authorList>
            <person name="Ikhwanuddin M."/>
        </authorList>
    </citation>
    <scope>NUCLEOTIDE SEQUENCE</scope>
</reference>
<dbReference type="AlphaFoldDB" id="A0A0P4WK54"/>
<name>A0A0P4WK54_SCYOL</name>
<dbReference type="InterPro" id="IPR019525">
    <property type="entry name" value="Nrf1_NLS/DNA-bd_dimer"/>
</dbReference>
<evidence type="ECO:0000256" key="3">
    <source>
        <dbReference type="ARBA" id="ARBA00023015"/>
    </source>
</evidence>
<evidence type="ECO:0000256" key="4">
    <source>
        <dbReference type="ARBA" id="ARBA00023125"/>
    </source>
</evidence>
<accession>A0A0P4WK54</accession>
<keyword evidence="4" id="KW-0238">DNA-binding</keyword>
<dbReference type="EMBL" id="GDRN01049245">
    <property type="protein sequence ID" value="JAI66587.1"/>
    <property type="molecule type" value="Transcribed_RNA"/>
</dbReference>
<dbReference type="EMBL" id="GDRN01049243">
    <property type="protein sequence ID" value="JAI66589.1"/>
    <property type="molecule type" value="Transcribed_RNA"/>
</dbReference>
<dbReference type="GO" id="GO:0003700">
    <property type="term" value="F:DNA-binding transcription factor activity"/>
    <property type="evidence" value="ECO:0007669"/>
    <property type="project" value="InterPro"/>
</dbReference>
<keyword evidence="6" id="KW-0539">Nucleus</keyword>
<evidence type="ECO:0000256" key="2">
    <source>
        <dbReference type="ARBA" id="ARBA00005713"/>
    </source>
</evidence>
<evidence type="ECO:0000256" key="5">
    <source>
        <dbReference type="ARBA" id="ARBA00023163"/>
    </source>
</evidence>
<comment type="similarity">
    <text evidence="2">Belongs to the NRF1/Ewg family.</text>
</comment>
<dbReference type="GO" id="GO:0003677">
    <property type="term" value="F:DNA binding"/>
    <property type="evidence" value="ECO:0007669"/>
    <property type="project" value="UniProtKB-KW"/>
</dbReference>
<dbReference type="InterPro" id="IPR039142">
    <property type="entry name" value="NRF1/Ewg"/>
</dbReference>
<organism evidence="9">
    <name type="scientific">Scylla olivacea</name>
    <name type="common">Orange mud crab</name>
    <name type="synonym">Cancer olivacea</name>
    <dbReference type="NCBI Taxonomy" id="85551"/>
    <lineage>
        <taxon>Eukaryota</taxon>
        <taxon>Metazoa</taxon>
        <taxon>Ecdysozoa</taxon>
        <taxon>Arthropoda</taxon>
        <taxon>Crustacea</taxon>
        <taxon>Multicrustacea</taxon>
        <taxon>Malacostraca</taxon>
        <taxon>Eumalacostraca</taxon>
        <taxon>Eucarida</taxon>
        <taxon>Decapoda</taxon>
        <taxon>Pleocyemata</taxon>
        <taxon>Brachyura</taxon>
        <taxon>Eubrachyura</taxon>
        <taxon>Portunoidea</taxon>
        <taxon>Portunidae</taxon>
        <taxon>Portuninae</taxon>
        <taxon>Scylla</taxon>
    </lineage>
</organism>
<feature type="domain" description="Nuclear respiratory factor 1 NLS/DNA-binding dimerisation" evidence="8">
    <location>
        <begin position="114"/>
        <end position="325"/>
    </location>
</feature>
<keyword evidence="3" id="KW-0805">Transcription regulation</keyword>
<dbReference type="GO" id="GO:0005634">
    <property type="term" value="C:nucleus"/>
    <property type="evidence" value="ECO:0007669"/>
    <property type="project" value="UniProtKB-SubCell"/>
</dbReference>
<evidence type="ECO:0000256" key="6">
    <source>
        <dbReference type="ARBA" id="ARBA00023242"/>
    </source>
</evidence>
<evidence type="ECO:0000259" key="8">
    <source>
        <dbReference type="Pfam" id="PF10491"/>
    </source>
</evidence>
<evidence type="ECO:0000256" key="7">
    <source>
        <dbReference type="SAM" id="MobiDB-lite"/>
    </source>
</evidence>
<dbReference type="GO" id="GO:0006357">
    <property type="term" value="P:regulation of transcription by RNA polymerase II"/>
    <property type="evidence" value="ECO:0007669"/>
    <property type="project" value="InterPro"/>
</dbReference>
<evidence type="ECO:0000313" key="9">
    <source>
        <dbReference type="EMBL" id="JAI66587.1"/>
    </source>
</evidence>
<keyword evidence="5" id="KW-0804">Transcription</keyword>
<dbReference type="PANTHER" id="PTHR20338">
    <property type="entry name" value="NUCLEAR RESPIRATORY FACTOR 1"/>
    <property type="match status" value="1"/>
</dbReference>
<feature type="region of interest" description="Disordered" evidence="7">
    <location>
        <begin position="523"/>
        <end position="543"/>
    </location>
</feature>